<evidence type="ECO:0000313" key="2">
    <source>
        <dbReference type="Proteomes" id="UP000623958"/>
    </source>
</evidence>
<reference evidence="1" key="1">
    <citation type="journal article" date="2014" name="Int. J. Syst. Evol. Microbiol.">
        <title>Complete genome sequence of Corynebacterium casei LMG S-19264T (=DSM 44701T), isolated from a smear-ripened cheese.</title>
        <authorList>
            <consortium name="US DOE Joint Genome Institute (JGI-PGF)"/>
            <person name="Walter F."/>
            <person name="Albersmeier A."/>
            <person name="Kalinowski J."/>
            <person name="Ruckert C."/>
        </authorList>
    </citation>
    <scope>NUCLEOTIDE SEQUENCE</scope>
    <source>
        <strain evidence="1">JCM 13306</strain>
    </source>
</reference>
<gene>
    <name evidence="1" type="ORF">GCM10009090_37960</name>
</gene>
<sequence length="100" mass="10975">MESSQYVVDRRLYSDEVVARAAHRYTGQVNVVLTIQGDGLVVVFTALDGGPLPADLSGRFSQDLLDERLRALVRAETAWLQQDLIRAALLQAQPPVAVDV</sequence>
<proteinExistence type="predicted"/>
<reference evidence="1" key="2">
    <citation type="submission" date="2020-09" db="EMBL/GenBank/DDBJ databases">
        <authorList>
            <person name="Sun Q."/>
            <person name="Ohkuma M."/>
        </authorList>
    </citation>
    <scope>NUCLEOTIDE SEQUENCE</scope>
    <source>
        <strain evidence="1">JCM 13306</strain>
    </source>
</reference>
<dbReference type="RefSeq" id="WP_434030160.1">
    <property type="nucleotide sequence ID" value="NZ_BNBA01000061.1"/>
</dbReference>
<accession>A0A919FDK5</accession>
<protein>
    <recommendedName>
        <fullName evidence="3">His-Xaa-Ser system protein HxsD</fullName>
    </recommendedName>
</protein>
<dbReference type="Proteomes" id="UP000623958">
    <property type="component" value="Unassembled WGS sequence"/>
</dbReference>
<organism evidence="1 2">
    <name type="scientific">Xanthomonas boreopolis</name>
    <dbReference type="NCBI Taxonomy" id="86183"/>
    <lineage>
        <taxon>Bacteria</taxon>
        <taxon>Pseudomonadati</taxon>
        <taxon>Pseudomonadota</taxon>
        <taxon>Gammaproteobacteria</taxon>
        <taxon>Lysobacterales</taxon>
        <taxon>Lysobacteraceae</taxon>
        <taxon>Xanthomonas</taxon>
    </lineage>
</organism>
<dbReference type="AlphaFoldDB" id="A0A919FDK5"/>
<dbReference type="EMBL" id="BNBA01000061">
    <property type="protein sequence ID" value="GHH61462.1"/>
    <property type="molecule type" value="Genomic_DNA"/>
</dbReference>
<name>A0A919FDK5_9XANT</name>
<evidence type="ECO:0000313" key="1">
    <source>
        <dbReference type="EMBL" id="GHH61462.1"/>
    </source>
</evidence>
<comment type="caution">
    <text evidence="1">The sequence shown here is derived from an EMBL/GenBank/DDBJ whole genome shotgun (WGS) entry which is preliminary data.</text>
</comment>
<evidence type="ECO:0008006" key="3">
    <source>
        <dbReference type="Google" id="ProtNLM"/>
    </source>
</evidence>
<keyword evidence="2" id="KW-1185">Reference proteome</keyword>